<dbReference type="PROSITE" id="PS00059">
    <property type="entry name" value="ADH_ZINC"/>
    <property type="match status" value="1"/>
</dbReference>
<keyword evidence="6" id="KW-0560">Oxidoreductase</keyword>
<dbReference type="InterPro" id="IPR036291">
    <property type="entry name" value="NAD(P)-bd_dom_sf"/>
</dbReference>
<protein>
    <recommendedName>
        <fullName evidence="3">alcohol dehydrogenase</fullName>
        <ecNumber evidence="3">1.1.1.1</ecNumber>
    </recommendedName>
</protein>
<evidence type="ECO:0000256" key="4">
    <source>
        <dbReference type="ARBA" id="ARBA00022723"/>
    </source>
</evidence>
<evidence type="ECO:0000256" key="8">
    <source>
        <dbReference type="ARBA" id="ARBA00049243"/>
    </source>
</evidence>
<evidence type="ECO:0000256" key="9">
    <source>
        <dbReference type="RuleBase" id="RU361277"/>
    </source>
</evidence>
<comment type="caution">
    <text evidence="11">The sequence shown here is derived from an EMBL/GenBank/DDBJ whole genome shotgun (WGS) entry which is preliminary data.</text>
</comment>
<reference evidence="11" key="1">
    <citation type="submission" date="2019-09" db="EMBL/GenBank/DDBJ databases">
        <authorList>
            <person name="Teo W.F.A."/>
            <person name="Duangmal K."/>
        </authorList>
    </citation>
    <scope>NUCLEOTIDE SEQUENCE [LARGE SCALE GENOMIC DNA]</scope>
    <source>
        <strain evidence="11">K81G1</strain>
    </source>
</reference>
<dbReference type="CDD" id="cd05284">
    <property type="entry name" value="arabinose_DH_like"/>
    <property type="match status" value="1"/>
</dbReference>
<dbReference type="GO" id="GO:0004022">
    <property type="term" value="F:alcohol dehydrogenase (NAD+) activity"/>
    <property type="evidence" value="ECO:0007669"/>
    <property type="project" value="UniProtKB-EC"/>
</dbReference>
<dbReference type="EC" id="1.1.1.1" evidence="3"/>
<dbReference type="InterPro" id="IPR002328">
    <property type="entry name" value="ADH_Zn_CS"/>
</dbReference>
<dbReference type="OrthoDB" id="334894at2"/>
<dbReference type="InterPro" id="IPR013149">
    <property type="entry name" value="ADH-like_C"/>
</dbReference>
<evidence type="ECO:0000256" key="3">
    <source>
        <dbReference type="ARBA" id="ARBA00013190"/>
    </source>
</evidence>
<dbReference type="EMBL" id="VMNW02000108">
    <property type="protein sequence ID" value="KAA9151004.1"/>
    <property type="molecule type" value="Genomic_DNA"/>
</dbReference>
<sequence>MRAFRLLSPGEARLDDIPAPSPGPGQVRLAVSAAGVCHSDLHVIDEGAGAAWELPFTLGHEICGVVEETGTEIEVGTQVVVHAPLGCGVCRRCRAGATNYCDRRRELPAAGIGLGVDGGMAESIVVDARAVVPAPGLDPCLAATLTDAGLTSYHALKSLRGAETGALIVVIGVGGLGHLALQIARELFDARVVAVDTRPDALALAERLGAVAVARDGKEALAAVRRLSEGWGADAVLDFAGVPATTAFGPELLRTAGELVLVGSGGGSIEVTKAANLPQGMRISLPFWGSRPELEEVIALAARGSLRVETTTAPLGEATQALERLHRGAVVGRSVLIP</sequence>
<comment type="catalytic activity">
    <reaction evidence="8">
        <text>a primary alcohol + NAD(+) = an aldehyde + NADH + H(+)</text>
        <dbReference type="Rhea" id="RHEA:10736"/>
        <dbReference type="ChEBI" id="CHEBI:15378"/>
        <dbReference type="ChEBI" id="CHEBI:15734"/>
        <dbReference type="ChEBI" id="CHEBI:17478"/>
        <dbReference type="ChEBI" id="CHEBI:57540"/>
        <dbReference type="ChEBI" id="CHEBI:57945"/>
        <dbReference type="EC" id="1.1.1.1"/>
    </reaction>
</comment>
<dbReference type="PANTHER" id="PTHR42940">
    <property type="entry name" value="ALCOHOL DEHYDROGENASE 1-RELATED"/>
    <property type="match status" value="1"/>
</dbReference>
<organism evidence="11 12">
    <name type="scientific">Amycolatopsis acidicola</name>
    <dbReference type="NCBI Taxonomy" id="2596893"/>
    <lineage>
        <taxon>Bacteria</taxon>
        <taxon>Bacillati</taxon>
        <taxon>Actinomycetota</taxon>
        <taxon>Actinomycetes</taxon>
        <taxon>Pseudonocardiales</taxon>
        <taxon>Pseudonocardiaceae</taxon>
        <taxon>Amycolatopsis</taxon>
    </lineage>
</organism>
<dbReference type="Proteomes" id="UP000319769">
    <property type="component" value="Unassembled WGS sequence"/>
</dbReference>
<keyword evidence="12" id="KW-1185">Reference proteome</keyword>
<dbReference type="GO" id="GO:0008270">
    <property type="term" value="F:zinc ion binding"/>
    <property type="evidence" value="ECO:0007669"/>
    <property type="project" value="InterPro"/>
</dbReference>
<dbReference type="PANTHER" id="PTHR42940:SF8">
    <property type="entry name" value="VACUOLAR PROTEIN SORTING-ASSOCIATED PROTEIN 11"/>
    <property type="match status" value="1"/>
</dbReference>
<evidence type="ECO:0000313" key="12">
    <source>
        <dbReference type="Proteomes" id="UP000319769"/>
    </source>
</evidence>
<comment type="catalytic activity">
    <reaction evidence="7">
        <text>a secondary alcohol + NAD(+) = a ketone + NADH + H(+)</text>
        <dbReference type="Rhea" id="RHEA:10740"/>
        <dbReference type="ChEBI" id="CHEBI:15378"/>
        <dbReference type="ChEBI" id="CHEBI:17087"/>
        <dbReference type="ChEBI" id="CHEBI:35681"/>
        <dbReference type="ChEBI" id="CHEBI:57540"/>
        <dbReference type="ChEBI" id="CHEBI:57945"/>
        <dbReference type="EC" id="1.1.1.1"/>
    </reaction>
</comment>
<evidence type="ECO:0000256" key="2">
    <source>
        <dbReference type="ARBA" id="ARBA00008072"/>
    </source>
</evidence>
<keyword evidence="4 9" id="KW-0479">Metal-binding</keyword>
<proteinExistence type="inferred from homology"/>
<dbReference type="Pfam" id="PF08240">
    <property type="entry name" value="ADH_N"/>
    <property type="match status" value="1"/>
</dbReference>
<name>A0A5N0UMV8_9PSEU</name>
<accession>A0A5N0UMV8</accession>
<dbReference type="Gene3D" id="3.90.180.10">
    <property type="entry name" value="Medium-chain alcohol dehydrogenases, catalytic domain"/>
    <property type="match status" value="1"/>
</dbReference>
<evidence type="ECO:0000256" key="5">
    <source>
        <dbReference type="ARBA" id="ARBA00022833"/>
    </source>
</evidence>
<dbReference type="SUPFAM" id="SSF51735">
    <property type="entry name" value="NAD(P)-binding Rossmann-fold domains"/>
    <property type="match status" value="1"/>
</dbReference>
<comment type="cofactor">
    <cofactor evidence="1 9">
        <name>Zn(2+)</name>
        <dbReference type="ChEBI" id="CHEBI:29105"/>
    </cofactor>
</comment>
<gene>
    <name evidence="11" type="ORF">FPZ12_039870</name>
</gene>
<dbReference type="Pfam" id="PF00107">
    <property type="entry name" value="ADH_zinc_N"/>
    <property type="match status" value="1"/>
</dbReference>
<dbReference type="InterPro" id="IPR020843">
    <property type="entry name" value="ER"/>
</dbReference>
<dbReference type="InterPro" id="IPR011032">
    <property type="entry name" value="GroES-like_sf"/>
</dbReference>
<evidence type="ECO:0000259" key="10">
    <source>
        <dbReference type="SMART" id="SM00829"/>
    </source>
</evidence>
<dbReference type="Gene3D" id="3.40.50.720">
    <property type="entry name" value="NAD(P)-binding Rossmann-like Domain"/>
    <property type="match status" value="1"/>
</dbReference>
<keyword evidence="5 9" id="KW-0862">Zinc</keyword>
<evidence type="ECO:0000313" key="11">
    <source>
        <dbReference type="EMBL" id="KAA9151004.1"/>
    </source>
</evidence>
<evidence type="ECO:0000256" key="1">
    <source>
        <dbReference type="ARBA" id="ARBA00001947"/>
    </source>
</evidence>
<evidence type="ECO:0000256" key="6">
    <source>
        <dbReference type="ARBA" id="ARBA00023002"/>
    </source>
</evidence>
<evidence type="ECO:0000256" key="7">
    <source>
        <dbReference type="ARBA" id="ARBA00049164"/>
    </source>
</evidence>
<dbReference type="InterPro" id="IPR013154">
    <property type="entry name" value="ADH-like_N"/>
</dbReference>
<dbReference type="AlphaFoldDB" id="A0A5N0UMV8"/>
<dbReference type="RefSeq" id="WP_150980716.1">
    <property type="nucleotide sequence ID" value="NZ_VMNW02000108.1"/>
</dbReference>
<feature type="domain" description="Enoyl reductase (ER)" evidence="10">
    <location>
        <begin position="10"/>
        <end position="336"/>
    </location>
</feature>
<comment type="similarity">
    <text evidence="2 9">Belongs to the zinc-containing alcohol dehydrogenase family.</text>
</comment>
<dbReference type="SUPFAM" id="SSF50129">
    <property type="entry name" value="GroES-like"/>
    <property type="match status" value="1"/>
</dbReference>
<dbReference type="SMART" id="SM00829">
    <property type="entry name" value="PKS_ER"/>
    <property type="match status" value="1"/>
</dbReference>